<dbReference type="EMBL" id="BRXX01000114">
    <property type="protein sequence ID" value="GMH91235.1"/>
    <property type="molecule type" value="Genomic_DNA"/>
</dbReference>
<feature type="domain" description="Serine aminopeptidase S33" evidence="3">
    <location>
        <begin position="130"/>
        <end position="316"/>
    </location>
</feature>
<organism evidence="4 5">
    <name type="scientific">Triparma verrucosa</name>
    <dbReference type="NCBI Taxonomy" id="1606542"/>
    <lineage>
        <taxon>Eukaryota</taxon>
        <taxon>Sar</taxon>
        <taxon>Stramenopiles</taxon>
        <taxon>Ochrophyta</taxon>
        <taxon>Bolidophyceae</taxon>
        <taxon>Parmales</taxon>
        <taxon>Triparmaceae</taxon>
        <taxon>Triparma</taxon>
    </lineage>
</organism>
<name>A0A9W7EV50_9STRA</name>
<comment type="caution">
    <text evidence="4">The sequence shown here is derived from an EMBL/GenBank/DDBJ whole genome shotgun (WGS) entry which is preliminary data.</text>
</comment>
<feature type="signal peptide" evidence="2">
    <location>
        <begin position="1"/>
        <end position="17"/>
    </location>
</feature>
<dbReference type="InterPro" id="IPR022742">
    <property type="entry name" value="Hydrolase_4"/>
</dbReference>
<evidence type="ECO:0000256" key="1">
    <source>
        <dbReference type="SAM" id="MobiDB-lite"/>
    </source>
</evidence>
<feature type="chain" id="PRO_5040924738" description="Serine aminopeptidase S33 domain-containing protein" evidence="2">
    <location>
        <begin position="18"/>
        <end position="645"/>
    </location>
</feature>
<dbReference type="GO" id="GO:0016020">
    <property type="term" value="C:membrane"/>
    <property type="evidence" value="ECO:0007669"/>
    <property type="project" value="TreeGrafter"/>
</dbReference>
<sequence>MLSSLVIFLVFIPFCSTFLSHPSFIRPLTFSSSTSYSTSTNLYSDTLAEYAAFEPTQSSPYFISPETNSSSKQTLLYLPGLDGTGLSASDQFSDLSSSYSFHRFIIPNSDRSSFISLRRQVLNFLSSHPNSILVGESFGGLLASAVAISPDAKLGGLVLVNPATSIGRTSWDVSVPLLTSLLGDKKDVIYPATAAAILGLTVPSNYQISKITKSAFSQFLLSPKIPAVEDLQALRDGINTLLPSETVAFRVSELLVDGSEIMTARRLSRLSTLPTLVMTGGEDKLLPSKIEGIRLNEIIGENCTLKNFPKGSHFLLDGQVNLTAQIRLSFSKKYNPVKDFELPTEEAQRRYIEENIAPIRKKQSPKFYSTNGNNNVIGNLNYLPTPASGRPILFVGNHQFLGLDVKLVVSEILEKRNYLVRGLGHPVIFGGGNSTASNNFNNDFIEYGTVKVSPANYYNLMKTKQAMLLYPGGVSEVFHGRDEAYQLKWSEKNDFVRTAAKFNATIVTLASAGSFESYNVVKDAKELLDLPLVGERLANFSASVKGPRAGVNETFVAPLAFPKKSQARHYFLFGKPLETESLDYKDLEGCSKMYADVKEQLETDLKRLVDAREEDMYSGSGKVGKKRTKEESLGGTVGGLDVESL</sequence>
<accession>A0A9W7EV50</accession>
<dbReference type="PANTHER" id="PTHR22753:SF14">
    <property type="entry name" value="MONOACYLGLYCEROL_DIACYLGLYCEROL O-ACYLTRANSFERASE"/>
    <property type="match status" value="1"/>
</dbReference>
<reference evidence="5" key="1">
    <citation type="journal article" date="2023" name="Commun. Biol.">
        <title>Genome analysis of Parmales, the sister group of diatoms, reveals the evolutionary specialization of diatoms from phago-mixotrophs to photoautotrophs.</title>
        <authorList>
            <person name="Ban H."/>
            <person name="Sato S."/>
            <person name="Yoshikawa S."/>
            <person name="Yamada K."/>
            <person name="Nakamura Y."/>
            <person name="Ichinomiya M."/>
            <person name="Sato N."/>
            <person name="Blanc-Mathieu R."/>
            <person name="Endo H."/>
            <person name="Kuwata A."/>
            <person name="Ogata H."/>
        </authorList>
    </citation>
    <scope>NUCLEOTIDE SEQUENCE [LARGE SCALE GENOMIC DNA]</scope>
    <source>
        <strain evidence="5">NIES 3699</strain>
    </source>
</reference>
<dbReference type="Gene3D" id="3.40.50.1820">
    <property type="entry name" value="alpha/beta hydrolase"/>
    <property type="match status" value="1"/>
</dbReference>
<keyword evidence="2" id="KW-0732">Signal</keyword>
<dbReference type="SUPFAM" id="SSF53474">
    <property type="entry name" value="alpha/beta-Hydrolases"/>
    <property type="match status" value="1"/>
</dbReference>
<dbReference type="Proteomes" id="UP001165160">
    <property type="component" value="Unassembled WGS sequence"/>
</dbReference>
<dbReference type="PANTHER" id="PTHR22753">
    <property type="entry name" value="TRANSMEMBRANE PROTEIN 68"/>
    <property type="match status" value="1"/>
</dbReference>
<evidence type="ECO:0000313" key="5">
    <source>
        <dbReference type="Proteomes" id="UP001165160"/>
    </source>
</evidence>
<evidence type="ECO:0000256" key="2">
    <source>
        <dbReference type="SAM" id="SignalP"/>
    </source>
</evidence>
<proteinExistence type="predicted"/>
<keyword evidence="5" id="KW-1185">Reference proteome</keyword>
<dbReference type="AlphaFoldDB" id="A0A9W7EV50"/>
<feature type="region of interest" description="Disordered" evidence="1">
    <location>
        <begin position="615"/>
        <end position="645"/>
    </location>
</feature>
<gene>
    <name evidence="4" type="ORF">TrVE_jg6778</name>
</gene>
<dbReference type="InterPro" id="IPR029058">
    <property type="entry name" value="AB_hydrolase_fold"/>
</dbReference>
<evidence type="ECO:0000313" key="4">
    <source>
        <dbReference type="EMBL" id="GMH91235.1"/>
    </source>
</evidence>
<dbReference type="Pfam" id="PF12146">
    <property type="entry name" value="Hydrolase_4"/>
    <property type="match status" value="1"/>
</dbReference>
<protein>
    <recommendedName>
        <fullName evidence="3">Serine aminopeptidase S33 domain-containing protein</fullName>
    </recommendedName>
</protein>
<evidence type="ECO:0000259" key="3">
    <source>
        <dbReference type="Pfam" id="PF12146"/>
    </source>
</evidence>